<dbReference type="PANTHER" id="PTHR46655">
    <property type="entry name" value="HISTONE-LYSINE N-METHYLTRANSFERASE ATXR3"/>
    <property type="match status" value="1"/>
</dbReference>
<dbReference type="SMART" id="SM00317">
    <property type="entry name" value="SET"/>
    <property type="match status" value="1"/>
</dbReference>
<feature type="compositionally biased region" description="Basic residues" evidence="1">
    <location>
        <begin position="491"/>
        <end position="502"/>
    </location>
</feature>
<dbReference type="Gene3D" id="2.170.270.10">
    <property type="entry name" value="SET domain"/>
    <property type="match status" value="1"/>
</dbReference>
<dbReference type="Gene3D" id="3.30.1490.40">
    <property type="match status" value="1"/>
</dbReference>
<dbReference type="Pfam" id="PF19633">
    <property type="entry name" value="SDG2_C"/>
    <property type="match status" value="1"/>
</dbReference>
<feature type="compositionally biased region" description="Basic and acidic residues" evidence="1">
    <location>
        <begin position="552"/>
        <end position="615"/>
    </location>
</feature>
<dbReference type="SUPFAM" id="SSF82199">
    <property type="entry name" value="SET domain"/>
    <property type="match status" value="1"/>
</dbReference>
<reference evidence="3 4" key="1">
    <citation type="submission" date="2024-04" db="EMBL/GenBank/DDBJ databases">
        <authorList>
            <person name="Fracassetti M."/>
        </authorList>
    </citation>
    <scope>NUCLEOTIDE SEQUENCE [LARGE SCALE GENOMIC DNA]</scope>
</reference>
<dbReference type="Proteomes" id="UP001497516">
    <property type="component" value="Chromosome 8"/>
</dbReference>
<dbReference type="PROSITE" id="PS50280">
    <property type="entry name" value="SET"/>
    <property type="match status" value="1"/>
</dbReference>
<feature type="region of interest" description="Disordered" evidence="1">
    <location>
        <begin position="771"/>
        <end position="796"/>
    </location>
</feature>
<feature type="compositionally biased region" description="Basic and acidic residues" evidence="1">
    <location>
        <begin position="417"/>
        <end position="440"/>
    </location>
</feature>
<evidence type="ECO:0000313" key="4">
    <source>
        <dbReference type="Proteomes" id="UP001497516"/>
    </source>
</evidence>
<feature type="compositionally biased region" description="Basic and acidic residues" evidence="1">
    <location>
        <begin position="392"/>
        <end position="406"/>
    </location>
</feature>
<feature type="compositionally biased region" description="Polar residues" evidence="1">
    <location>
        <begin position="1041"/>
        <end position="1051"/>
    </location>
</feature>
<dbReference type="Pfam" id="PF25531">
    <property type="entry name" value="GYF_ATXR3"/>
    <property type="match status" value="1"/>
</dbReference>
<dbReference type="CDD" id="cd10531">
    <property type="entry name" value="SET_SETD2-like"/>
    <property type="match status" value="1"/>
</dbReference>
<feature type="compositionally biased region" description="Basic and acidic residues" evidence="1">
    <location>
        <begin position="348"/>
        <end position="381"/>
    </location>
</feature>
<feature type="region of interest" description="Disordered" evidence="1">
    <location>
        <begin position="1025"/>
        <end position="1068"/>
    </location>
</feature>
<feature type="compositionally biased region" description="Basic and acidic residues" evidence="1">
    <location>
        <begin position="468"/>
        <end position="490"/>
    </location>
</feature>
<protein>
    <recommendedName>
        <fullName evidence="2">SET domain-containing protein</fullName>
    </recommendedName>
</protein>
<dbReference type="EMBL" id="OZ034821">
    <property type="protein sequence ID" value="CAL1406880.1"/>
    <property type="molecule type" value="Genomic_DNA"/>
</dbReference>
<organism evidence="3 4">
    <name type="scientific">Linum trigynum</name>
    <dbReference type="NCBI Taxonomy" id="586398"/>
    <lineage>
        <taxon>Eukaryota</taxon>
        <taxon>Viridiplantae</taxon>
        <taxon>Streptophyta</taxon>
        <taxon>Embryophyta</taxon>
        <taxon>Tracheophyta</taxon>
        <taxon>Spermatophyta</taxon>
        <taxon>Magnoliopsida</taxon>
        <taxon>eudicotyledons</taxon>
        <taxon>Gunneridae</taxon>
        <taxon>Pentapetalae</taxon>
        <taxon>rosids</taxon>
        <taxon>fabids</taxon>
        <taxon>Malpighiales</taxon>
        <taxon>Linaceae</taxon>
        <taxon>Linum</taxon>
    </lineage>
</organism>
<evidence type="ECO:0000259" key="2">
    <source>
        <dbReference type="PROSITE" id="PS50280"/>
    </source>
</evidence>
<dbReference type="InterPro" id="IPR001214">
    <property type="entry name" value="SET_dom"/>
</dbReference>
<feature type="region of interest" description="Disordered" evidence="1">
    <location>
        <begin position="211"/>
        <end position="248"/>
    </location>
</feature>
<dbReference type="SUPFAM" id="SSF55277">
    <property type="entry name" value="GYF domain"/>
    <property type="match status" value="1"/>
</dbReference>
<dbReference type="SUPFAM" id="SSF81383">
    <property type="entry name" value="F-box domain"/>
    <property type="match status" value="1"/>
</dbReference>
<dbReference type="InterPro" id="IPR045606">
    <property type="entry name" value="ATXR3_C"/>
</dbReference>
<accession>A0AAV2GBJ1</accession>
<feature type="compositionally biased region" description="Basic and acidic residues" evidence="1">
    <location>
        <begin position="503"/>
        <end position="541"/>
    </location>
</feature>
<name>A0AAV2GBJ1_9ROSI</name>
<proteinExistence type="predicted"/>
<dbReference type="PANTHER" id="PTHR46655:SF1">
    <property type="entry name" value="HISTONE-LYSINE N-METHYLTRANSFERASE ATXR3"/>
    <property type="match status" value="1"/>
</dbReference>
<evidence type="ECO:0000256" key="1">
    <source>
        <dbReference type="SAM" id="MobiDB-lite"/>
    </source>
</evidence>
<feature type="compositionally biased region" description="Polar residues" evidence="1">
    <location>
        <begin position="618"/>
        <end position="632"/>
    </location>
</feature>
<dbReference type="CDD" id="cd09917">
    <property type="entry name" value="F-box_SF"/>
    <property type="match status" value="1"/>
</dbReference>
<dbReference type="InterPro" id="IPR057851">
    <property type="entry name" value="ATXR3_GYF"/>
</dbReference>
<feature type="region of interest" description="Disordered" evidence="1">
    <location>
        <begin position="1678"/>
        <end position="1731"/>
    </location>
</feature>
<feature type="compositionally biased region" description="Polar residues" evidence="1">
    <location>
        <begin position="140"/>
        <end position="152"/>
    </location>
</feature>
<sequence length="2485" mass="279923">MGDGGVACMPFQQHNTIMERFPVPDKAGTTHCAVIKTSTSTPSTAADDAATVTNNDNSTGNENGAAAVASKGTTTATANGNVITTTTTTTITTVSNGSAGANGVTTKPKKILRKIIKVKKVIRKVPAGEKGELRRKKEGLSSNPAGTTKNTQQVDLKTVKEADRKNSGEVDTQVRKDGVAAAGGKEVETKSAKEADNFSVAVDHKAQNCKEEVEEGELGTLKWPPPRGEVENGEFFPPENTQRRSEIEKGEIVGEKLRRGEVEKGEIVFGKWRNGEFSRDELEKGEFIPDRWHNKVDYSYGKFRGRYDPPKDRTPPSVRYPGEDLYRRKDVGRSGTTQYSKSALRLEGAQDRGIRISSKIVDEEGNHKSAEHCNGKSHVRENTSSSNRLKRHVTDSDSNERKHCGDYGDYTGSKSRRLSDDSLRSSHPEHHSRHSVERYNRNPLSARTPSGDKYSARCHEPTLSSKVVFERQLERSPRNRNQHDHRERSPARRSPHGRVRSLHVRDRSPHGRERSPLGREKSPFVRERSPYGREKSPYEKNRRNRTPTQRSPQDRAHYHERKDRTTNRPERSPLDRGKHSNSKEASRKDGAREKRDSQHGNKGHEDILSHADAIGRDSQVTSTEAQERSNTYIPDGLGHKSANCETTCKEEKSECPKADIKDSSLLVEPPLEELQSMEEDMDICDTPPHGPVVADSSTGKWFYLDYFGIERGPAKLSDLKGLVDDGVLFSDHLIKHLDSNRWMTVERAVSPKESPNSRSIVSESITQLVSPPEAPGNLLADSVGIGQSGSHDGEEAPQTLVETLAFPDASAPDLHIDKRVMMLLEDATLVPGRELEAIGEILHTTFTQVQWDGLSEGSSLHETSHQDQQSDESSKSSDVKLTVAVELKSSFISEKDNDFVSADDPVGWFSGRWSCKGGDWIRNDEAVDTFPRRKMVLNDGFPLCLMPKSDSEDPRWQRKDELYYPSHSKKLELPPWAFSSQDEKNETVGANRLNVTKPPVVRGVRGTALPVVRINACVVNDHGSFVSDPRSKARGKDRYSSRSSRTHSAANDSRRSTSDTDSQSKTVSEQDLSTSWKSICIPKDKICTSEDLQLTLGEWYYLDGAGHEQGPFSYLELQSLADQGTIQKHSSVYRKFDRVWVPVSSSGEASEASVGISVHAISRSPSEANPGQSQNGSQFHGLHPQFIGYTRGKLHELVMKSFKTREFAAAINEVLDPWISAKQPKKEPDKHIHWKTDTEMRAGKRARMLIDESDEEYDGGEDLVAIQKDDGTFEELCGDATFHGDAENNASLENNMGGWGLLDGHILARIFHLLRSDIKSIALASLTCKHWRSAVRFYKGISRQIDLSSLGPICTDLVIRNIVSGYRKEKVSSVVVAGCTNITSGTLDEVLRALPCVSYIDVRGCSQLVDLGHQFPHMKWLKSRNSFAIKHSEELHSKVKNLKQISDEPSTLYKSRALGSGADDFGELKEYFDSVNKRDSANQLYRSLYKRSKVFDARRSSSIASRDARMRRWAVKKSESAYRRMEGFIALGLKDIMKENTFDFFVPKVTEIKARMDNGYYIGRGLRAVKEDISRMCRDAIKAKNRGAGNMNRITTLFLQLASRLEDSSKFPYERDKLMKSWKYDLSAGLSSGYNKHKKKLLNEKKYASRSNGTPLANGSLVHGEYVSDREIKRRLSKLNRKSMDSGTETSDDFDRSSGDGRFYSDGTSSDTESDLEFQPGGRDGSLGDGYFLEEESSYSVVDEREWGARMTKASLVPPVTRKYEVIDRYVIVADEDDVKRKMCVSLPDDYVEKLEAQKSGTEELDMELPEVKDYKPRKLLGDEVIEQEVYGIDPYTHNLLLDSMPEEMDWSLQEKHEFIEDVLLRTLNKLVRRFTGAGNTPMIYPLQPVIEELLKSAEEDCNIRTMKMCRSIMRAIDSRPDDKYVAYRKGLGVVCNKGGGFGEDDFVVEFLGEVYPAWKWFEKQDGIRSLQKDSKEPAPEFYNIYLERPKGDADGYDLVVVDAMHKANYASRICHSCRPNCEAKVTAVAGQYQIGIYSVREIQNGEEITFDYNSVTESKEEYEASVCLCGSQVCRGSYLNLTGEGAFQKVLKEWHGVLDRHHLMLEACELSCVSEEDYLDLGRAGLGSCLLGGLPDWVVAYSARLVRFINLERTKLPQEILKHNLEEKKKYYSEISLDVERSDAEVQAEGVYNQRLQNVAITLDKVRYVMKSIYGDPKKAPPPLERLRPEEIVSVLWKGEGSLVEELLQCMALHMDSDNLNDLKSKIRAHDPSDCADVQKELQRSLLWLRDEIRNLPCTYRCRHDAAADLIHVYAYTKCFFRVREYAAFTSPPVHISPLDLGPKSADKLGPGNHEYRKTYGENYCIGQLIFWHIQTNTDPDTTLARATKGCLSLPDIGSFYAKAQKPTQQRVYGPKNLKVMLERMEKYPQKPWPKDQIWSFTNSSQRVFGSPMFDSIVKNTNLDREMLHWLKHRPTVFQAMWDR</sequence>
<feature type="region of interest" description="Disordered" evidence="1">
    <location>
        <begin position="856"/>
        <end position="878"/>
    </location>
</feature>
<gene>
    <name evidence="3" type="ORF">LTRI10_LOCUS46576</name>
</gene>
<feature type="region of interest" description="Disordered" evidence="1">
    <location>
        <begin position="299"/>
        <end position="641"/>
    </location>
</feature>
<feature type="region of interest" description="Disordered" evidence="1">
    <location>
        <begin position="129"/>
        <end position="152"/>
    </location>
</feature>
<keyword evidence="4" id="KW-1185">Reference proteome</keyword>
<dbReference type="InterPro" id="IPR035445">
    <property type="entry name" value="GYF-like_dom_sf"/>
</dbReference>
<feature type="domain" description="SET" evidence="2">
    <location>
        <begin position="1905"/>
        <end position="2054"/>
    </location>
</feature>
<feature type="compositionally biased region" description="Basic and acidic residues" evidence="1">
    <location>
        <begin position="321"/>
        <end position="332"/>
    </location>
</feature>
<feature type="compositionally biased region" description="Basic and acidic residues" evidence="1">
    <location>
        <begin position="1029"/>
        <end position="1040"/>
    </location>
</feature>
<feature type="compositionally biased region" description="Basic and acidic residues" evidence="1">
    <location>
        <begin position="305"/>
        <end position="314"/>
    </location>
</feature>
<dbReference type="Pfam" id="PF00856">
    <property type="entry name" value="SET"/>
    <property type="match status" value="1"/>
</dbReference>
<evidence type="ECO:0000313" key="3">
    <source>
        <dbReference type="EMBL" id="CAL1406880.1"/>
    </source>
</evidence>
<dbReference type="InterPro" id="IPR036047">
    <property type="entry name" value="F-box-like_dom_sf"/>
</dbReference>
<dbReference type="InterPro" id="IPR046341">
    <property type="entry name" value="SET_dom_sf"/>
</dbReference>